<feature type="domain" description="PAC" evidence="17">
    <location>
        <begin position="578"/>
        <end position="631"/>
    </location>
</feature>
<dbReference type="PROSITE" id="PS50112">
    <property type="entry name" value="PAS"/>
    <property type="match status" value="1"/>
</dbReference>
<dbReference type="InterPro" id="IPR005467">
    <property type="entry name" value="His_kinase_dom"/>
</dbReference>
<evidence type="ECO:0000259" key="16">
    <source>
        <dbReference type="PROSITE" id="PS50112"/>
    </source>
</evidence>
<evidence type="ECO:0000256" key="12">
    <source>
        <dbReference type="PROSITE-ProRule" id="PRU00169"/>
    </source>
</evidence>
<dbReference type="OrthoDB" id="60033at2759"/>
<evidence type="ECO:0000256" key="8">
    <source>
        <dbReference type="ARBA" id="ARBA00022777"/>
    </source>
</evidence>
<dbReference type="SMART" id="SM00387">
    <property type="entry name" value="HATPase_c"/>
    <property type="match status" value="1"/>
</dbReference>
<dbReference type="GO" id="GO:1900745">
    <property type="term" value="P:positive regulation of p38MAPK cascade"/>
    <property type="evidence" value="ECO:0007669"/>
    <property type="project" value="UniProtKB-ARBA"/>
</dbReference>
<dbReference type="SMART" id="SM00448">
    <property type="entry name" value="REC"/>
    <property type="match status" value="1"/>
</dbReference>
<dbReference type="InterPro" id="IPR011006">
    <property type="entry name" value="CheY-like_superfamily"/>
</dbReference>
<dbReference type="Pfam" id="PF00072">
    <property type="entry name" value="Response_reg"/>
    <property type="match status" value="1"/>
</dbReference>
<comment type="catalytic activity">
    <reaction evidence="1">
        <text>ATP + protein L-histidine = ADP + protein N-phospho-L-histidine.</text>
        <dbReference type="EC" id="2.7.13.3"/>
    </reaction>
</comment>
<dbReference type="InterPro" id="IPR000700">
    <property type="entry name" value="PAS-assoc_C"/>
</dbReference>
<evidence type="ECO:0000256" key="1">
    <source>
        <dbReference type="ARBA" id="ARBA00000085"/>
    </source>
</evidence>
<dbReference type="FunFam" id="1.10.287.130:FF:000002">
    <property type="entry name" value="Two-component osmosensing histidine kinase"/>
    <property type="match status" value="1"/>
</dbReference>
<dbReference type="InterPro" id="IPR036890">
    <property type="entry name" value="HATPase_C_sf"/>
</dbReference>
<organism evidence="18 19">
    <name type="scientific">Pseudomassariella vexata</name>
    <dbReference type="NCBI Taxonomy" id="1141098"/>
    <lineage>
        <taxon>Eukaryota</taxon>
        <taxon>Fungi</taxon>
        <taxon>Dikarya</taxon>
        <taxon>Ascomycota</taxon>
        <taxon>Pezizomycotina</taxon>
        <taxon>Sordariomycetes</taxon>
        <taxon>Xylariomycetidae</taxon>
        <taxon>Amphisphaeriales</taxon>
        <taxon>Pseudomassariaceae</taxon>
        <taxon>Pseudomassariella</taxon>
    </lineage>
</organism>
<evidence type="ECO:0000256" key="4">
    <source>
        <dbReference type="ARBA" id="ARBA00022490"/>
    </source>
</evidence>
<dbReference type="Gene3D" id="3.30.565.10">
    <property type="entry name" value="Histidine kinase-like ATPase, C-terminal domain"/>
    <property type="match status" value="1"/>
</dbReference>
<dbReference type="SMART" id="SM00388">
    <property type="entry name" value="HisKA"/>
    <property type="match status" value="1"/>
</dbReference>
<dbReference type="SUPFAM" id="SSF52172">
    <property type="entry name" value="CheY-like"/>
    <property type="match status" value="1"/>
</dbReference>
<dbReference type="PROSITE" id="PS50110">
    <property type="entry name" value="RESPONSE_REGULATORY"/>
    <property type="match status" value="1"/>
</dbReference>
<dbReference type="NCBIfam" id="TIGR00229">
    <property type="entry name" value="sensory_box"/>
    <property type="match status" value="1"/>
</dbReference>
<dbReference type="PANTHER" id="PTHR43047">
    <property type="entry name" value="TWO-COMPONENT HISTIDINE PROTEIN KINASE"/>
    <property type="match status" value="1"/>
</dbReference>
<evidence type="ECO:0000259" key="14">
    <source>
        <dbReference type="PROSITE" id="PS50109"/>
    </source>
</evidence>
<evidence type="ECO:0000313" key="18">
    <source>
        <dbReference type="EMBL" id="ORY57135.1"/>
    </source>
</evidence>
<dbReference type="PRINTS" id="PR00344">
    <property type="entry name" value="BCTRLSENSOR"/>
</dbReference>
<dbReference type="Proteomes" id="UP000193689">
    <property type="component" value="Unassembled WGS sequence"/>
</dbReference>
<feature type="domain" description="Histidine kinase" evidence="14">
    <location>
        <begin position="808"/>
        <end position="1031"/>
    </location>
</feature>
<dbReference type="CDD" id="cd17546">
    <property type="entry name" value="REC_hyHK_CKI1_RcsC-like"/>
    <property type="match status" value="1"/>
</dbReference>
<dbReference type="Pfam" id="PF08447">
    <property type="entry name" value="PAS_3"/>
    <property type="match status" value="1"/>
</dbReference>
<dbReference type="Pfam" id="PF02518">
    <property type="entry name" value="HATPase_c"/>
    <property type="match status" value="1"/>
</dbReference>
<dbReference type="InterPro" id="IPR000014">
    <property type="entry name" value="PAS"/>
</dbReference>
<name>A0A1Y2DEP8_9PEZI</name>
<dbReference type="EMBL" id="MCFJ01000020">
    <property type="protein sequence ID" value="ORY57135.1"/>
    <property type="molecule type" value="Genomic_DNA"/>
</dbReference>
<dbReference type="GO" id="GO:0005524">
    <property type="term" value="F:ATP binding"/>
    <property type="evidence" value="ECO:0007669"/>
    <property type="project" value="UniProtKB-KW"/>
</dbReference>
<dbReference type="RefSeq" id="XP_040710487.1">
    <property type="nucleotide sequence ID" value="XM_040856907.1"/>
</dbReference>
<keyword evidence="10" id="KW-0902">Two-component regulatory system</keyword>
<dbReference type="CDD" id="cd00130">
    <property type="entry name" value="PAS"/>
    <property type="match status" value="1"/>
</dbReference>
<keyword evidence="9" id="KW-0067">ATP-binding</keyword>
<dbReference type="PROSITE" id="PS50109">
    <property type="entry name" value="HIS_KIN"/>
    <property type="match status" value="1"/>
</dbReference>
<dbReference type="SMART" id="SM00091">
    <property type="entry name" value="PAS"/>
    <property type="match status" value="1"/>
</dbReference>
<reference evidence="18 19" key="1">
    <citation type="submission" date="2016-07" db="EMBL/GenBank/DDBJ databases">
        <title>Pervasive Adenine N6-methylation of Active Genes in Fungi.</title>
        <authorList>
            <consortium name="DOE Joint Genome Institute"/>
            <person name="Mondo S.J."/>
            <person name="Dannebaum R.O."/>
            <person name="Kuo R.C."/>
            <person name="Labutti K."/>
            <person name="Haridas S."/>
            <person name="Kuo A."/>
            <person name="Salamov A."/>
            <person name="Ahrendt S.R."/>
            <person name="Lipzen A."/>
            <person name="Sullivan W."/>
            <person name="Andreopoulos W.B."/>
            <person name="Clum A."/>
            <person name="Lindquist E."/>
            <person name="Daum C."/>
            <person name="Ramamoorthy G.K."/>
            <person name="Gryganskyi A."/>
            <person name="Culley D."/>
            <person name="Magnuson J.K."/>
            <person name="James T.Y."/>
            <person name="O'Malley M.A."/>
            <person name="Stajich J.E."/>
            <person name="Spatafora J.W."/>
            <person name="Visel A."/>
            <person name="Grigoriev I.V."/>
        </authorList>
    </citation>
    <scope>NUCLEOTIDE SEQUENCE [LARGE SCALE GENOMIC DNA]</scope>
    <source>
        <strain evidence="18 19">CBS 129021</strain>
    </source>
</reference>
<dbReference type="Gene3D" id="1.10.287.130">
    <property type="match status" value="1"/>
</dbReference>
<dbReference type="STRING" id="1141098.A0A1Y2DEP8"/>
<keyword evidence="6" id="KW-0808">Transferase</keyword>
<comment type="caution">
    <text evidence="18">The sequence shown here is derived from an EMBL/GenBank/DDBJ whole genome shotgun (WGS) entry which is preliminary data.</text>
</comment>
<evidence type="ECO:0000256" key="13">
    <source>
        <dbReference type="SAM" id="MobiDB-lite"/>
    </source>
</evidence>
<evidence type="ECO:0000256" key="9">
    <source>
        <dbReference type="ARBA" id="ARBA00022840"/>
    </source>
</evidence>
<proteinExistence type="predicted"/>
<protein>
    <recommendedName>
        <fullName evidence="3">histidine kinase</fullName>
        <ecNumber evidence="3">2.7.13.3</ecNumber>
    </recommendedName>
</protein>
<dbReference type="InterPro" id="IPR001789">
    <property type="entry name" value="Sig_transdc_resp-reg_receiver"/>
</dbReference>
<evidence type="ECO:0000256" key="3">
    <source>
        <dbReference type="ARBA" id="ARBA00012438"/>
    </source>
</evidence>
<dbReference type="Gene3D" id="3.30.450.20">
    <property type="entry name" value="PAS domain"/>
    <property type="match status" value="3"/>
</dbReference>
<feature type="region of interest" description="Disordered" evidence="13">
    <location>
        <begin position="192"/>
        <end position="233"/>
    </location>
</feature>
<keyword evidence="8" id="KW-0418">Kinase</keyword>
<keyword evidence="19" id="KW-1185">Reference proteome</keyword>
<dbReference type="GO" id="GO:0009927">
    <property type="term" value="F:histidine phosphotransfer kinase activity"/>
    <property type="evidence" value="ECO:0007669"/>
    <property type="project" value="TreeGrafter"/>
</dbReference>
<dbReference type="GO" id="GO:0005737">
    <property type="term" value="C:cytoplasm"/>
    <property type="evidence" value="ECO:0007669"/>
    <property type="project" value="UniProtKB-SubCell"/>
</dbReference>
<dbReference type="InParanoid" id="A0A1Y2DEP8"/>
<dbReference type="CDD" id="cd16922">
    <property type="entry name" value="HATPase_EvgS-ArcB-TorS-like"/>
    <property type="match status" value="1"/>
</dbReference>
<dbReference type="PROSITE" id="PS50113">
    <property type="entry name" value="PAC"/>
    <property type="match status" value="1"/>
</dbReference>
<evidence type="ECO:0000259" key="15">
    <source>
        <dbReference type="PROSITE" id="PS50110"/>
    </source>
</evidence>
<feature type="region of interest" description="Disordered" evidence="13">
    <location>
        <begin position="1287"/>
        <end position="1325"/>
    </location>
</feature>
<dbReference type="SMART" id="SM00086">
    <property type="entry name" value="PAC"/>
    <property type="match status" value="1"/>
</dbReference>
<dbReference type="InterPro" id="IPR004358">
    <property type="entry name" value="Sig_transdc_His_kin-like_C"/>
</dbReference>
<dbReference type="SUPFAM" id="SSF55874">
    <property type="entry name" value="ATPase domain of HSP90 chaperone/DNA topoisomerase II/histidine kinase"/>
    <property type="match status" value="1"/>
</dbReference>
<feature type="compositionally biased region" description="Basic and acidic residues" evidence="13">
    <location>
        <begin position="38"/>
        <end position="48"/>
    </location>
</feature>
<keyword evidence="7" id="KW-0547">Nucleotide-binding</keyword>
<feature type="region of interest" description="Disordered" evidence="13">
    <location>
        <begin position="283"/>
        <end position="359"/>
    </location>
</feature>
<dbReference type="FunFam" id="3.30.450.20:FF:000099">
    <property type="entry name" value="Sensory box sensor histidine kinase"/>
    <property type="match status" value="1"/>
</dbReference>
<dbReference type="GO" id="GO:0000155">
    <property type="term" value="F:phosphorelay sensor kinase activity"/>
    <property type="evidence" value="ECO:0007669"/>
    <property type="project" value="InterPro"/>
</dbReference>
<evidence type="ECO:0000256" key="11">
    <source>
        <dbReference type="ARBA" id="ARBA00054109"/>
    </source>
</evidence>
<evidence type="ECO:0000259" key="17">
    <source>
        <dbReference type="PROSITE" id="PS50113"/>
    </source>
</evidence>
<feature type="region of interest" description="Disordered" evidence="13">
    <location>
        <begin position="1"/>
        <end position="50"/>
    </location>
</feature>
<dbReference type="Pfam" id="PF00512">
    <property type="entry name" value="HisKA"/>
    <property type="match status" value="1"/>
</dbReference>
<dbReference type="GO" id="GO:0005886">
    <property type="term" value="C:plasma membrane"/>
    <property type="evidence" value="ECO:0007669"/>
    <property type="project" value="TreeGrafter"/>
</dbReference>
<evidence type="ECO:0000313" key="19">
    <source>
        <dbReference type="Proteomes" id="UP000193689"/>
    </source>
</evidence>
<keyword evidence="5 12" id="KW-0597">Phosphoprotein</keyword>
<feature type="region of interest" description="Disordered" evidence="13">
    <location>
        <begin position="1081"/>
        <end position="1104"/>
    </location>
</feature>
<evidence type="ECO:0000256" key="6">
    <source>
        <dbReference type="ARBA" id="ARBA00022679"/>
    </source>
</evidence>
<feature type="compositionally biased region" description="Polar residues" evidence="13">
    <location>
        <begin position="196"/>
        <end position="206"/>
    </location>
</feature>
<dbReference type="PANTHER" id="PTHR43047:SF74">
    <property type="entry name" value="HISTIDINE KINASE-RELATED"/>
    <property type="match status" value="1"/>
</dbReference>
<dbReference type="Gene3D" id="3.40.50.2300">
    <property type="match status" value="1"/>
</dbReference>
<dbReference type="InterPro" id="IPR003661">
    <property type="entry name" value="HisK_dim/P_dom"/>
</dbReference>
<dbReference type="InterPro" id="IPR001610">
    <property type="entry name" value="PAC"/>
</dbReference>
<evidence type="ECO:0000256" key="10">
    <source>
        <dbReference type="ARBA" id="ARBA00023012"/>
    </source>
</evidence>
<dbReference type="InterPro" id="IPR036097">
    <property type="entry name" value="HisK_dim/P_sf"/>
</dbReference>
<evidence type="ECO:0000256" key="5">
    <source>
        <dbReference type="ARBA" id="ARBA00022553"/>
    </source>
</evidence>
<gene>
    <name evidence="18" type="ORF">BCR38DRAFT_354844</name>
</gene>
<dbReference type="EC" id="2.7.13.3" evidence="3"/>
<dbReference type="InterPro" id="IPR003594">
    <property type="entry name" value="HATPase_dom"/>
</dbReference>
<dbReference type="GeneID" id="63773119"/>
<feature type="modified residue" description="4-aspartylphosphate" evidence="12">
    <location>
        <position position="1168"/>
    </location>
</feature>
<feature type="domain" description="PAS" evidence="16">
    <location>
        <begin position="505"/>
        <end position="575"/>
    </location>
</feature>
<sequence>MVRSDPLRSIARPSSPISTKLDASLPLTQDSPSPRPSLENHGRPHRPVDFNLSHDGTLSSFDVNRMLGDVPNVLPGKVKRSQSASPFRLAMPFITPGQLAFSAMQFLPVPLLVLNNLKTVVLANEAMGRLLGLVNDSTDVYNDRATAMDKLRGQTLSQVGVDMLQDGRPVWVSWEDLLDSLVVEMAARHGIDSSKPAHSTGDSTPKANMHKLTGKDHGPAPTPGDMESGRPTPSSVVEVVIMSKSTQKTTNGKKTEDQVYAKMIISIFEIEEHQTYFTLTFTTTDSSHAPPTGPRKPVARPSVLEADDRKSISNSNPPSVSSSHSSISPSFRISPSAVSLSSSPFPPMGPPSRSSLSSTPSLLLKRTTIKDALLDNTAMPIFAMWRDGSAPVMNQAARELISETSGDDNDVEGLDLLHKWEIYTADFSRKLKESEFPISVLLKTGEPFSGFRIGMFDRRKNAKVVFDVLGEAIRDTVTGEFVAGVVTCRDITSMAQEITHIRELDEERFKLICDTMPQMIWTTTPTGLHDYFNNRWYDYTGLPPEDSLGHGWKNPFHPDDMPATERRWKHSLETGEPYVTEYRCLRKDGQWRWMLGRALPLRNKQTGQIEKWFGTCTDIHESLERKIAAKRMRQQLLTVLSHAQTTIFSVDRERRVTMLEGALIWNAPGDTASDNDSEDLETRRYIGMNVDEVFNDLSPQLRQGEMPAFLAPIHDMICGRKQRAVVQEHKIDEHFFRTRFIPTFAKDSQGDPMSPSVVEGVIGVIMDVTELKERELDLKVQAKEKRQLLANEAAAKEASRLKSQFLANMSHEIRTPITGVIGMAELLCDLPLDEEQREYAENIIRSATALLTVINDILDFSKVESGRLDIEEVQFSLSVVVQDVSKMLSFAAERKNLDFRSDISDAIANDLVVLGDPGRVRQIITNLLTNSIKFTNNGYVKFSVWKEKETQDTIEIKFVVEDTGIGIEEDVKKRLFQPFSQGDPSTARRFGGTGLGLTISKNLLDLMHGRISMQSSIGTGTTATFWIPFNKVQGPRQSSLVEIGPLPDRLHSEMSASCNSSEYEHIIGTPSADLSASQLDVTRPPHQAKSINTSSPRPAKGEDMPMSERANIQVLVVEDNSINQQIATKTIKKLGFQVSAAWNGKEALDYIEASKEGKLAKPDIILMDVQMPVIDGYRATHILRHHAPYRAYASNVPIVAMTASAIQGDREKCKRAGMDDYLAKPVKGKVLERMLVRWSQIRRRSTLSSDTTDPSVSDCSEAGEHCVSANIPTFGLDIDIGVETPEDRESVDAHNDNDDDLNNLLTPKPLTRNGSHETTTFPFGNFHAANTTATSRQLDSNELAMHLRDDKLLGAAGATVDSKPHPLQTSLSEGDSLTEANIERLGKERSIGRG</sequence>
<comment type="function">
    <text evidence="11">Involved in the control of the SAPK-dependent transcriptional response to peroxide stress. Regulates sty1 activity.</text>
</comment>
<keyword evidence="4" id="KW-0963">Cytoplasm</keyword>
<dbReference type="InterPro" id="IPR035965">
    <property type="entry name" value="PAS-like_dom_sf"/>
</dbReference>
<feature type="compositionally biased region" description="Polar residues" evidence="13">
    <location>
        <begin position="1312"/>
        <end position="1325"/>
    </location>
</feature>
<dbReference type="CDD" id="cd00082">
    <property type="entry name" value="HisKA"/>
    <property type="match status" value="1"/>
</dbReference>
<dbReference type="SUPFAM" id="SSF55785">
    <property type="entry name" value="PYP-like sensor domain (PAS domain)"/>
    <property type="match status" value="1"/>
</dbReference>
<dbReference type="FunFam" id="3.30.565.10:FF:000010">
    <property type="entry name" value="Sensor histidine kinase RcsC"/>
    <property type="match status" value="1"/>
</dbReference>
<comment type="subcellular location">
    <subcellularLocation>
        <location evidence="2">Cytoplasm</location>
    </subcellularLocation>
</comment>
<evidence type="ECO:0000256" key="2">
    <source>
        <dbReference type="ARBA" id="ARBA00004496"/>
    </source>
</evidence>
<dbReference type="GO" id="GO:0009365">
    <property type="term" value="C:protein histidine kinase complex"/>
    <property type="evidence" value="ECO:0007669"/>
    <property type="project" value="UniProtKB-ARBA"/>
</dbReference>
<accession>A0A1Y2DEP8</accession>
<evidence type="ECO:0000256" key="7">
    <source>
        <dbReference type="ARBA" id="ARBA00022741"/>
    </source>
</evidence>
<dbReference type="InterPro" id="IPR013655">
    <property type="entry name" value="PAS_fold_3"/>
</dbReference>
<feature type="compositionally biased region" description="Basic and acidic residues" evidence="13">
    <location>
        <begin position="1287"/>
        <end position="1296"/>
    </location>
</feature>
<feature type="compositionally biased region" description="Low complexity" evidence="13">
    <location>
        <begin position="312"/>
        <end position="343"/>
    </location>
</feature>
<feature type="domain" description="Response regulatory" evidence="15">
    <location>
        <begin position="1113"/>
        <end position="1239"/>
    </location>
</feature>
<dbReference type="SUPFAM" id="SSF47384">
    <property type="entry name" value="Homodimeric domain of signal transducing histidine kinase"/>
    <property type="match status" value="1"/>
</dbReference>